<dbReference type="EMBL" id="WVTA01000015">
    <property type="protein sequence ID" value="KAK3201638.1"/>
    <property type="molecule type" value="Genomic_DNA"/>
</dbReference>
<dbReference type="AlphaFoldDB" id="A0AAN6RF57"/>
<dbReference type="PANTHER" id="PTHR43544">
    <property type="entry name" value="SHORT-CHAIN DEHYDROGENASE/REDUCTASE"/>
    <property type="match status" value="1"/>
</dbReference>
<dbReference type="Proteomes" id="UP001280581">
    <property type="component" value="Unassembled WGS sequence"/>
</dbReference>
<dbReference type="GO" id="GO:0005737">
    <property type="term" value="C:cytoplasm"/>
    <property type="evidence" value="ECO:0007669"/>
    <property type="project" value="TreeGrafter"/>
</dbReference>
<dbReference type="GO" id="GO:0016491">
    <property type="term" value="F:oxidoreductase activity"/>
    <property type="evidence" value="ECO:0007669"/>
    <property type="project" value="TreeGrafter"/>
</dbReference>
<dbReference type="GO" id="GO:0019748">
    <property type="term" value="P:secondary metabolic process"/>
    <property type="evidence" value="ECO:0007669"/>
    <property type="project" value="TreeGrafter"/>
</dbReference>
<comment type="similarity">
    <text evidence="1">Belongs to the short-chain dehydrogenases/reductases (SDR) family.</text>
</comment>
<dbReference type="InterPro" id="IPR036291">
    <property type="entry name" value="NAD(P)-bd_dom_sf"/>
</dbReference>
<dbReference type="PRINTS" id="PR00081">
    <property type="entry name" value="GDHRDH"/>
</dbReference>
<keyword evidence="3" id="KW-1185">Reference proteome</keyword>
<sequence length="136" mass="14595">MASSKRIILVTGANTGIGYDTALFLARADSNNHVIVSARNEQRGLDALQKLQGMELKGTLSFQKLDVSSDESIFTAAKKIQANFDKLDVLINNAGVFLAGPTTRAAMHETFEVNLYGPVILTDALASLLKKSNDPA</sequence>
<accession>A0AAN6RF57</accession>
<dbReference type="Gene3D" id="3.40.50.720">
    <property type="entry name" value="NAD(P)-binding Rossmann-like Domain"/>
    <property type="match status" value="1"/>
</dbReference>
<gene>
    <name evidence="2" type="ORF">GRF29_164g79173</name>
</gene>
<dbReference type="Pfam" id="PF00106">
    <property type="entry name" value="adh_short"/>
    <property type="match status" value="1"/>
</dbReference>
<evidence type="ECO:0000313" key="2">
    <source>
        <dbReference type="EMBL" id="KAK3201638.1"/>
    </source>
</evidence>
<dbReference type="InterPro" id="IPR051468">
    <property type="entry name" value="Fungal_SecMetab_SDRs"/>
</dbReference>
<organism evidence="2 3">
    <name type="scientific">Pseudopithomyces chartarum</name>
    <dbReference type="NCBI Taxonomy" id="1892770"/>
    <lineage>
        <taxon>Eukaryota</taxon>
        <taxon>Fungi</taxon>
        <taxon>Dikarya</taxon>
        <taxon>Ascomycota</taxon>
        <taxon>Pezizomycotina</taxon>
        <taxon>Dothideomycetes</taxon>
        <taxon>Pleosporomycetidae</taxon>
        <taxon>Pleosporales</taxon>
        <taxon>Massarineae</taxon>
        <taxon>Didymosphaeriaceae</taxon>
        <taxon>Pseudopithomyces</taxon>
    </lineage>
</organism>
<comment type="caution">
    <text evidence="2">The sequence shown here is derived from an EMBL/GenBank/DDBJ whole genome shotgun (WGS) entry which is preliminary data.</text>
</comment>
<evidence type="ECO:0000313" key="3">
    <source>
        <dbReference type="Proteomes" id="UP001280581"/>
    </source>
</evidence>
<evidence type="ECO:0000256" key="1">
    <source>
        <dbReference type="ARBA" id="ARBA00006484"/>
    </source>
</evidence>
<name>A0AAN6RF57_9PLEO</name>
<reference evidence="2 3" key="1">
    <citation type="submission" date="2021-02" db="EMBL/GenBank/DDBJ databases">
        <title>Genome assembly of Pseudopithomyces chartarum.</title>
        <authorList>
            <person name="Jauregui R."/>
            <person name="Singh J."/>
            <person name="Voisey C."/>
        </authorList>
    </citation>
    <scope>NUCLEOTIDE SEQUENCE [LARGE SCALE GENOMIC DNA]</scope>
    <source>
        <strain evidence="2 3">AGR01</strain>
    </source>
</reference>
<dbReference type="SUPFAM" id="SSF51735">
    <property type="entry name" value="NAD(P)-binding Rossmann-fold domains"/>
    <property type="match status" value="1"/>
</dbReference>
<dbReference type="PANTHER" id="PTHR43544:SF32">
    <property type="entry name" value="CHAIN DEHYDROGENASE, PUTATIVE (AFU_ORTHOLOGUE AFUA_5G01530)-RELATED"/>
    <property type="match status" value="1"/>
</dbReference>
<dbReference type="InterPro" id="IPR002347">
    <property type="entry name" value="SDR_fam"/>
</dbReference>
<protein>
    <submittedName>
        <fullName evidence="2">Uncharacterized protein</fullName>
    </submittedName>
</protein>
<proteinExistence type="inferred from homology"/>